<proteinExistence type="predicted"/>
<dbReference type="EMBL" id="LR796660">
    <property type="protein sequence ID" value="CAB4157873.1"/>
    <property type="molecule type" value="Genomic_DNA"/>
</dbReference>
<gene>
    <name evidence="3" type="ORF">UFOVP679_51</name>
</gene>
<organism evidence="3">
    <name type="scientific">uncultured Caudovirales phage</name>
    <dbReference type="NCBI Taxonomy" id="2100421"/>
    <lineage>
        <taxon>Viruses</taxon>
        <taxon>Duplodnaviria</taxon>
        <taxon>Heunggongvirae</taxon>
        <taxon>Uroviricota</taxon>
        <taxon>Caudoviricetes</taxon>
        <taxon>Peduoviridae</taxon>
        <taxon>Maltschvirus</taxon>
        <taxon>Maltschvirus maltsch</taxon>
    </lineage>
</organism>
<evidence type="ECO:0008006" key="4">
    <source>
        <dbReference type="Google" id="ProtNLM"/>
    </source>
</evidence>
<evidence type="ECO:0000256" key="1">
    <source>
        <dbReference type="SAM" id="Coils"/>
    </source>
</evidence>
<keyword evidence="1" id="KW-0175">Coiled coil</keyword>
<name>A0A6J5NG27_9CAUD</name>
<sequence length="317" mass="34274">MTDTMSKAPEAQAPVNAVMSSAEAIEAIAGKDAPQDQAVEQADDTDPLLAVIGEDDTNEPDPETPAIEAPRSWKDEDKAVFATLTPEAQAIVLAREEDRDKATSRAVSEAGQAKKQAEQEAAIIAQYRAQMDAFLPQALQTFASRWEGINWAEEARIDPVRAFQAKAQYDSEQAQLQQLQAAQQQAQAVEHQAHVRTVAATLETLAPDLMDPKDGPRRVSELSTFLLEGKGYTPESLKWATAEDLSIAYDAMRYRQLQAKAKDALTRTPIAPTKPVKPAGAGDRGSSDTRDVTTAVRRLAQTGRGEDAIAVILAKGL</sequence>
<evidence type="ECO:0000256" key="2">
    <source>
        <dbReference type="SAM" id="MobiDB-lite"/>
    </source>
</evidence>
<feature type="region of interest" description="Disordered" evidence="2">
    <location>
        <begin position="27"/>
        <end position="74"/>
    </location>
</feature>
<evidence type="ECO:0000313" key="3">
    <source>
        <dbReference type="EMBL" id="CAB4157873.1"/>
    </source>
</evidence>
<feature type="coiled-coil region" evidence="1">
    <location>
        <begin position="162"/>
        <end position="192"/>
    </location>
</feature>
<protein>
    <recommendedName>
        <fullName evidence="4">Scaffolding protein</fullName>
    </recommendedName>
</protein>
<reference evidence="3" key="1">
    <citation type="submission" date="2020-04" db="EMBL/GenBank/DDBJ databases">
        <authorList>
            <person name="Chiriac C."/>
            <person name="Salcher M."/>
            <person name="Ghai R."/>
            <person name="Kavagutti S V."/>
        </authorList>
    </citation>
    <scope>NUCLEOTIDE SEQUENCE</scope>
</reference>
<accession>A0A6J5NG27</accession>
<feature type="compositionally biased region" description="Acidic residues" evidence="2">
    <location>
        <begin position="53"/>
        <end position="62"/>
    </location>
</feature>
<feature type="region of interest" description="Disordered" evidence="2">
    <location>
        <begin position="266"/>
        <end position="291"/>
    </location>
</feature>